<dbReference type="PANTHER" id="PTHR30203:SF24">
    <property type="entry name" value="BLR4935 PROTEIN"/>
    <property type="match status" value="1"/>
</dbReference>
<dbReference type="EMBL" id="FOQD01000001">
    <property type="protein sequence ID" value="SFH59396.1"/>
    <property type="molecule type" value="Genomic_DNA"/>
</dbReference>
<dbReference type="RefSeq" id="WP_092047341.1">
    <property type="nucleotide sequence ID" value="NZ_FOQD01000001.1"/>
</dbReference>
<dbReference type="PROSITE" id="PS51257">
    <property type="entry name" value="PROKAR_LIPOPROTEIN"/>
    <property type="match status" value="1"/>
</dbReference>
<dbReference type="Proteomes" id="UP000199518">
    <property type="component" value="Unassembled WGS sequence"/>
</dbReference>
<dbReference type="InterPro" id="IPR010131">
    <property type="entry name" value="MdtP/NodT-like"/>
</dbReference>
<gene>
    <name evidence="2" type="ORF">SAMN05421753_101346</name>
</gene>
<dbReference type="OrthoDB" id="9791261at2"/>
<dbReference type="SUPFAM" id="SSF56954">
    <property type="entry name" value="Outer membrane efflux proteins (OEP)"/>
    <property type="match status" value="1"/>
</dbReference>
<evidence type="ECO:0000313" key="2">
    <source>
        <dbReference type="EMBL" id="SFH59396.1"/>
    </source>
</evidence>
<dbReference type="InterPro" id="IPR003423">
    <property type="entry name" value="OMP_efflux"/>
</dbReference>
<dbReference type="STRING" id="1576369.SAMN05421753_101346"/>
<dbReference type="PANTHER" id="PTHR30203">
    <property type="entry name" value="OUTER MEMBRANE CATION EFFLUX PROTEIN"/>
    <property type="match status" value="1"/>
</dbReference>
<evidence type="ECO:0000313" key="3">
    <source>
        <dbReference type="Proteomes" id="UP000199518"/>
    </source>
</evidence>
<organism evidence="2 3">
    <name type="scientific">Planctomicrobium piriforme</name>
    <dbReference type="NCBI Taxonomy" id="1576369"/>
    <lineage>
        <taxon>Bacteria</taxon>
        <taxon>Pseudomonadati</taxon>
        <taxon>Planctomycetota</taxon>
        <taxon>Planctomycetia</taxon>
        <taxon>Planctomycetales</taxon>
        <taxon>Planctomycetaceae</taxon>
        <taxon>Planctomicrobium</taxon>
    </lineage>
</organism>
<accession>A0A1I3BBE4</accession>
<proteinExistence type="inferred from homology"/>
<keyword evidence="3" id="KW-1185">Reference proteome</keyword>
<protein>
    <submittedName>
        <fullName evidence="2">Outer membrane protein, cobalt-zinc-cadmium efflux system</fullName>
    </submittedName>
</protein>
<dbReference type="Gene3D" id="1.20.1600.10">
    <property type="entry name" value="Outer membrane efflux proteins (OEP)"/>
    <property type="match status" value="1"/>
</dbReference>
<sequence length="506" mass="55221">MNSIRCFRIAVCCGCVALAGGCQTAAKQVSILKPAAPVVVNEAPEEEVTADKPIALVDMEAAGEEVELTAYLDGPMTAEAAPTIPPAPPASKLDPVPETAAGDGFTLEALEYLALQNNPAIAQAAASAHKATGFRQQVGRYPNPIVGYSGQQLDDKGTDQHMAYVQQDFISAHKLRLNERVLDHEVQSQLWEVEAQRYRVLTDIRIRFYQALAAQQRGELAKEFQQVAGEGVRIAEIRRQALEGSVPEVLQAEIQLNEVDLIRQRAEITYLATWSELIAVAGMPGMAEQRLIGNLRVDAPPRDWNAAFYEIAQNNPSLLAARSRIGRAAANMTRQEVQAVPNMQAWVGGGYDNGTNNQMMNVQMGLPLPIFNKNGGNISAAQAEFCRAAQDVRRIELSIKQRLAMVSRQYDSASITVDRLEKQILPRAKQTLELSEKAYGAGEFGFLQVLVARRTFFDSNLQYNTALVELAEAKSMVDGLLLDGGLNDVQDTQMDDGLRGQALSGQ</sequence>
<dbReference type="GO" id="GO:0015562">
    <property type="term" value="F:efflux transmembrane transporter activity"/>
    <property type="evidence" value="ECO:0007669"/>
    <property type="project" value="InterPro"/>
</dbReference>
<evidence type="ECO:0000256" key="1">
    <source>
        <dbReference type="ARBA" id="ARBA00007613"/>
    </source>
</evidence>
<dbReference type="AlphaFoldDB" id="A0A1I3BBE4"/>
<comment type="similarity">
    <text evidence="1">Belongs to the outer membrane factor (OMF) (TC 1.B.17) family.</text>
</comment>
<reference evidence="3" key="1">
    <citation type="submission" date="2016-10" db="EMBL/GenBank/DDBJ databases">
        <authorList>
            <person name="Varghese N."/>
            <person name="Submissions S."/>
        </authorList>
    </citation>
    <scope>NUCLEOTIDE SEQUENCE [LARGE SCALE GENOMIC DNA]</scope>
    <source>
        <strain evidence="3">DSM 26348</strain>
    </source>
</reference>
<name>A0A1I3BBE4_9PLAN</name>
<dbReference type="Pfam" id="PF02321">
    <property type="entry name" value="OEP"/>
    <property type="match status" value="1"/>
</dbReference>